<dbReference type="Proteomes" id="UP000596083">
    <property type="component" value="Chromosome"/>
</dbReference>
<dbReference type="KEGG" id="mlut:JET14_09030"/>
<name>A0A7T7HN35_9HYPH</name>
<reference evidence="2 3" key="1">
    <citation type="submission" date="2020-12" db="EMBL/GenBank/DDBJ databases">
        <authorList>
            <person name="Zheng R.K."/>
            <person name="Sun C.M."/>
        </authorList>
    </citation>
    <scope>NUCLEOTIDE SEQUENCE [LARGE SCALE GENOMIC DNA]</scope>
    <source>
        <strain evidence="2 3">ZRK001</strain>
    </source>
</reference>
<gene>
    <name evidence="2" type="ORF">JET14_09030</name>
</gene>
<proteinExistence type="predicted"/>
<evidence type="ECO:0000313" key="2">
    <source>
        <dbReference type="EMBL" id="QQM32259.1"/>
    </source>
</evidence>
<organism evidence="2 3">
    <name type="scientific">Martelella lutilitoris</name>
    <dbReference type="NCBI Taxonomy" id="2583532"/>
    <lineage>
        <taxon>Bacteria</taxon>
        <taxon>Pseudomonadati</taxon>
        <taxon>Pseudomonadota</taxon>
        <taxon>Alphaproteobacteria</taxon>
        <taxon>Hyphomicrobiales</taxon>
        <taxon>Aurantimonadaceae</taxon>
        <taxon>Martelella</taxon>
    </lineage>
</organism>
<dbReference type="EMBL" id="CP066786">
    <property type="protein sequence ID" value="QQM32259.1"/>
    <property type="molecule type" value="Genomic_DNA"/>
</dbReference>
<sequence>MSFMIGLFSVSWDWLGKLSLADHPHPLTVIAITFSSLARNPQGAGPDKSGRGENRPSTLT</sequence>
<protein>
    <submittedName>
        <fullName evidence="2">Uncharacterized protein</fullName>
    </submittedName>
</protein>
<dbReference type="AlphaFoldDB" id="A0A7T7HN35"/>
<dbReference type="RefSeq" id="WP_200337721.1">
    <property type="nucleotide sequence ID" value="NZ_CP066786.1"/>
</dbReference>
<feature type="region of interest" description="Disordered" evidence="1">
    <location>
        <begin position="38"/>
        <end position="60"/>
    </location>
</feature>
<accession>A0A7T7HN35</accession>
<evidence type="ECO:0000313" key="3">
    <source>
        <dbReference type="Proteomes" id="UP000596083"/>
    </source>
</evidence>
<evidence type="ECO:0000256" key="1">
    <source>
        <dbReference type="SAM" id="MobiDB-lite"/>
    </source>
</evidence>